<evidence type="ECO:0000256" key="3">
    <source>
        <dbReference type="ARBA" id="ARBA00022475"/>
    </source>
</evidence>
<dbReference type="InterPro" id="IPR038379">
    <property type="entry name" value="SecE_sf"/>
</dbReference>
<reference evidence="11 12" key="1">
    <citation type="submission" date="2018-03" db="EMBL/GenBank/DDBJ databases">
        <title>Genomic Encyclopedia of Archaeal and Bacterial Type Strains, Phase II (KMG-II): from individual species to whole genera.</title>
        <authorList>
            <person name="Goeker M."/>
        </authorList>
    </citation>
    <scope>NUCLEOTIDE SEQUENCE [LARGE SCALE GENOMIC DNA]</scope>
    <source>
        <strain evidence="11 12">DSM 100065</strain>
    </source>
</reference>
<dbReference type="GO" id="GO:0065002">
    <property type="term" value="P:intracellular protein transmembrane transport"/>
    <property type="evidence" value="ECO:0007669"/>
    <property type="project" value="UniProtKB-UniRule"/>
</dbReference>
<keyword evidence="12" id="KW-1185">Reference proteome</keyword>
<evidence type="ECO:0000256" key="4">
    <source>
        <dbReference type="ARBA" id="ARBA00022692"/>
    </source>
</evidence>
<dbReference type="InterPro" id="IPR001901">
    <property type="entry name" value="Translocase_SecE/Sec61-g"/>
</dbReference>
<evidence type="ECO:0000256" key="8">
    <source>
        <dbReference type="ARBA" id="ARBA00023136"/>
    </source>
</evidence>
<dbReference type="Pfam" id="PF00584">
    <property type="entry name" value="SecE"/>
    <property type="match status" value="1"/>
</dbReference>
<organism evidence="11 12">
    <name type="scientific">Antricoccus suffuscus</name>
    <dbReference type="NCBI Taxonomy" id="1629062"/>
    <lineage>
        <taxon>Bacteria</taxon>
        <taxon>Bacillati</taxon>
        <taxon>Actinomycetota</taxon>
        <taxon>Actinomycetes</taxon>
        <taxon>Geodermatophilales</taxon>
        <taxon>Antricoccaceae</taxon>
        <taxon>Antricoccus</taxon>
    </lineage>
</organism>
<dbReference type="Gene3D" id="1.20.5.1030">
    <property type="entry name" value="Preprotein translocase secy subunit"/>
    <property type="match status" value="1"/>
</dbReference>
<evidence type="ECO:0000256" key="6">
    <source>
        <dbReference type="ARBA" id="ARBA00022989"/>
    </source>
</evidence>
<dbReference type="GO" id="GO:0043952">
    <property type="term" value="P:protein transport by the Sec complex"/>
    <property type="evidence" value="ECO:0007669"/>
    <property type="project" value="UniProtKB-UniRule"/>
</dbReference>
<keyword evidence="5 9" id="KW-0653">Protein transport</keyword>
<keyword evidence="8 9" id="KW-0472">Membrane</keyword>
<keyword evidence="7 9" id="KW-0811">Translocation</keyword>
<dbReference type="InterPro" id="IPR005807">
    <property type="entry name" value="SecE_bac"/>
</dbReference>
<keyword evidence="2 9" id="KW-0813">Transport</keyword>
<gene>
    <name evidence="9" type="primary">secE</name>
    <name evidence="11" type="ORF">CLV47_11992</name>
</gene>
<dbReference type="GO" id="GO:0009306">
    <property type="term" value="P:protein secretion"/>
    <property type="evidence" value="ECO:0007669"/>
    <property type="project" value="UniProtKB-UniRule"/>
</dbReference>
<feature type="compositionally biased region" description="Basic and acidic residues" evidence="10">
    <location>
        <begin position="96"/>
        <end position="113"/>
    </location>
</feature>
<dbReference type="GO" id="GO:0006605">
    <property type="term" value="P:protein targeting"/>
    <property type="evidence" value="ECO:0007669"/>
    <property type="project" value="UniProtKB-UniRule"/>
</dbReference>
<dbReference type="NCBIfam" id="TIGR00964">
    <property type="entry name" value="secE_bact"/>
    <property type="match status" value="1"/>
</dbReference>
<evidence type="ECO:0000256" key="5">
    <source>
        <dbReference type="ARBA" id="ARBA00022927"/>
    </source>
</evidence>
<dbReference type="Proteomes" id="UP000237752">
    <property type="component" value="Unassembled WGS sequence"/>
</dbReference>
<feature type="compositionally biased region" description="Acidic residues" evidence="10">
    <location>
        <begin position="30"/>
        <end position="92"/>
    </location>
</feature>
<comment type="similarity">
    <text evidence="9">Belongs to the SecE/SEC61-gamma family.</text>
</comment>
<evidence type="ECO:0000256" key="10">
    <source>
        <dbReference type="SAM" id="MobiDB-lite"/>
    </source>
</evidence>
<evidence type="ECO:0000256" key="9">
    <source>
        <dbReference type="HAMAP-Rule" id="MF_00422"/>
    </source>
</evidence>
<protein>
    <recommendedName>
        <fullName evidence="9">Protein translocase subunit SecE</fullName>
    </recommendedName>
</protein>
<accession>A0A2T0ZS05</accession>
<comment type="subunit">
    <text evidence="9">Component of the Sec protein translocase complex. Heterotrimer consisting of SecY, SecE and SecG subunits. The heterotrimers can form oligomers, although 1 heterotrimer is thought to be able to translocate proteins. Interacts with the ribosome. Interacts with SecDF, and other proteins may be involved. Interacts with SecA.</text>
</comment>
<dbReference type="HAMAP" id="MF_00422">
    <property type="entry name" value="SecE"/>
    <property type="match status" value="1"/>
</dbReference>
<sequence>MAKSSRRKPGQTGRNTDANAGADSQKDLPEPDEAAESELDDGSDDSDDEIDDGEDLDDDVDSDDEDSDDFDEEADSDEDLDEEELEEDDDEVAAAKNDKKSKTAKKSKSDKAKKSAGTKKPAASKSAARTPTGGPVRFVRESAAELGKVVWPTRKQMITYTTVVLIFVVFLVAAIGFYDLGISNLMMKIFG</sequence>
<evidence type="ECO:0000256" key="1">
    <source>
        <dbReference type="ARBA" id="ARBA00004370"/>
    </source>
</evidence>
<evidence type="ECO:0000256" key="7">
    <source>
        <dbReference type="ARBA" id="ARBA00023010"/>
    </source>
</evidence>
<proteinExistence type="inferred from homology"/>
<dbReference type="OrthoDB" id="9805743at2"/>
<comment type="subcellular location">
    <subcellularLocation>
        <location evidence="9">Cell membrane</location>
        <topology evidence="9">Single-pass membrane protein</topology>
    </subcellularLocation>
    <subcellularLocation>
        <location evidence="1">Membrane</location>
    </subcellularLocation>
</comment>
<dbReference type="PANTHER" id="PTHR33910">
    <property type="entry name" value="PROTEIN TRANSLOCASE SUBUNIT SECE"/>
    <property type="match status" value="1"/>
</dbReference>
<dbReference type="RefSeq" id="WP_106350535.1">
    <property type="nucleotide sequence ID" value="NZ_PVUE01000019.1"/>
</dbReference>
<feature type="region of interest" description="Disordered" evidence="10">
    <location>
        <begin position="1"/>
        <end position="135"/>
    </location>
</feature>
<keyword evidence="3 9" id="KW-1003">Cell membrane</keyword>
<feature type="compositionally biased region" description="Low complexity" evidence="10">
    <location>
        <begin position="118"/>
        <end position="128"/>
    </location>
</feature>
<keyword evidence="6 9" id="KW-1133">Transmembrane helix</keyword>
<evidence type="ECO:0000313" key="12">
    <source>
        <dbReference type="Proteomes" id="UP000237752"/>
    </source>
</evidence>
<evidence type="ECO:0000313" key="11">
    <source>
        <dbReference type="EMBL" id="PRZ39142.1"/>
    </source>
</evidence>
<dbReference type="GO" id="GO:0005886">
    <property type="term" value="C:plasma membrane"/>
    <property type="evidence" value="ECO:0007669"/>
    <property type="project" value="UniProtKB-SubCell"/>
</dbReference>
<dbReference type="GO" id="GO:0008320">
    <property type="term" value="F:protein transmembrane transporter activity"/>
    <property type="evidence" value="ECO:0007669"/>
    <property type="project" value="UniProtKB-UniRule"/>
</dbReference>
<comment type="function">
    <text evidence="9">Essential subunit of the Sec protein translocation channel SecYEG. Clamps together the 2 halves of SecY. May contact the channel plug during translocation.</text>
</comment>
<comment type="caution">
    <text evidence="11">The sequence shown here is derived from an EMBL/GenBank/DDBJ whole genome shotgun (WGS) entry which is preliminary data.</text>
</comment>
<dbReference type="PANTHER" id="PTHR33910:SF1">
    <property type="entry name" value="PROTEIN TRANSLOCASE SUBUNIT SECE"/>
    <property type="match status" value="1"/>
</dbReference>
<name>A0A2T0ZS05_9ACTN</name>
<keyword evidence="4 9" id="KW-0812">Transmembrane</keyword>
<feature type="transmembrane region" description="Helical" evidence="9">
    <location>
        <begin position="157"/>
        <end position="178"/>
    </location>
</feature>
<evidence type="ECO:0000256" key="2">
    <source>
        <dbReference type="ARBA" id="ARBA00022448"/>
    </source>
</evidence>
<dbReference type="EMBL" id="PVUE01000019">
    <property type="protein sequence ID" value="PRZ39142.1"/>
    <property type="molecule type" value="Genomic_DNA"/>
</dbReference>
<dbReference type="AlphaFoldDB" id="A0A2T0ZS05"/>
<dbReference type="PROSITE" id="PS01067">
    <property type="entry name" value="SECE_SEC61G"/>
    <property type="match status" value="1"/>
</dbReference>